<name>A0A2P2KQJ4_RHIMU</name>
<proteinExistence type="predicted"/>
<protein>
    <submittedName>
        <fullName evidence="1">Uncharacterized protein</fullName>
    </submittedName>
</protein>
<dbReference type="EMBL" id="GGEC01027507">
    <property type="protein sequence ID" value="MBX07991.1"/>
    <property type="molecule type" value="Transcribed_RNA"/>
</dbReference>
<reference evidence="1" key="1">
    <citation type="submission" date="2018-02" db="EMBL/GenBank/DDBJ databases">
        <title>Rhizophora mucronata_Transcriptome.</title>
        <authorList>
            <person name="Meera S.P."/>
            <person name="Sreeshan A."/>
            <person name="Augustine A."/>
        </authorList>
    </citation>
    <scope>NUCLEOTIDE SEQUENCE</scope>
    <source>
        <tissue evidence="1">Leaf</tissue>
    </source>
</reference>
<organism evidence="1">
    <name type="scientific">Rhizophora mucronata</name>
    <name type="common">Asiatic mangrove</name>
    <dbReference type="NCBI Taxonomy" id="61149"/>
    <lineage>
        <taxon>Eukaryota</taxon>
        <taxon>Viridiplantae</taxon>
        <taxon>Streptophyta</taxon>
        <taxon>Embryophyta</taxon>
        <taxon>Tracheophyta</taxon>
        <taxon>Spermatophyta</taxon>
        <taxon>Magnoliopsida</taxon>
        <taxon>eudicotyledons</taxon>
        <taxon>Gunneridae</taxon>
        <taxon>Pentapetalae</taxon>
        <taxon>rosids</taxon>
        <taxon>fabids</taxon>
        <taxon>Malpighiales</taxon>
        <taxon>Rhizophoraceae</taxon>
        <taxon>Rhizophora</taxon>
    </lineage>
</organism>
<dbReference type="AlphaFoldDB" id="A0A2P2KQJ4"/>
<sequence>MNGSITRTESNFLLFFSHFHRKQTEEKDKNAYPGLAPSPVKDWDLSSDLTLLDSPSGIGSLSWGSIDFQD</sequence>
<evidence type="ECO:0000313" key="1">
    <source>
        <dbReference type="EMBL" id="MBX07991.1"/>
    </source>
</evidence>
<accession>A0A2P2KQJ4</accession>